<reference evidence="5" key="2">
    <citation type="submission" date="2020-08" db="EMBL/GenBank/DDBJ databases">
        <title>Plant Genome Project.</title>
        <authorList>
            <person name="Zhang R.-G."/>
        </authorList>
    </citation>
    <scope>NUCLEOTIDE SEQUENCE</scope>
    <source>
        <strain evidence="5">Huo1</strain>
        <tissue evidence="5">Leaf</tissue>
    </source>
</reference>
<dbReference type="InterPro" id="IPR039361">
    <property type="entry name" value="Cyclin"/>
</dbReference>
<organism evidence="5">
    <name type="scientific">Salvia splendens</name>
    <name type="common">Scarlet sage</name>
    <dbReference type="NCBI Taxonomy" id="180675"/>
    <lineage>
        <taxon>Eukaryota</taxon>
        <taxon>Viridiplantae</taxon>
        <taxon>Streptophyta</taxon>
        <taxon>Embryophyta</taxon>
        <taxon>Tracheophyta</taxon>
        <taxon>Spermatophyta</taxon>
        <taxon>Magnoliopsida</taxon>
        <taxon>eudicotyledons</taxon>
        <taxon>Gunneridae</taxon>
        <taxon>Pentapetalae</taxon>
        <taxon>asterids</taxon>
        <taxon>lamiids</taxon>
        <taxon>Lamiales</taxon>
        <taxon>Lamiaceae</taxon>
        <taxon>Nepetoideae</taxon>
        <taxon>Mentheae</taxon>
        <taxon>Salviinae</taxon>
        <taxon>Salvia</taxon>
        <taxon>Salvia subgen. Calosphace</taxon>
        <taxon>core Calosphace</taxon>
    </lineage>
</organism>
<keyword evidence="2" id="KW-0131">Cell cycle</keyword>
<dbReference type="Proteomes" id="UP000298416">
    <property type="component" value="Unassembled WGS sequence"/>
</dbReference>
<dbReference type="Pfam" id="PF00134">
    <property type="entry name" value="Cyclin_N"/>
    <property type="match status" value="1"/>
</dbReference>
<dbReference type="AlphaFoldDB" id="A0A8X8Y2F3"/>
<sequence>MCLLSPPHPCPDESALISQLLESEPHPDYIRSINLTSLHDSINSILKESGWSFHLLSVACLSLAAIMEELHVPSLLHLHTASIFDPTTILRMELLVLATLNWRLRSVTPFDYLHHFISILPSFDHSVASDIILNTIHGKTKTRIAFFNCRLLVINVDLNCAEKVKSCHQLLVGHVSGRGQSRAGVLDAAACADHSENPSCSDSEIKRPRLSAQDVQESL</sequence>
<accession>A0A8X8Y2F3</accession>
<keyword evidence="6" id="KW-1185">Reference proteome</keyword>
<feature type="domain" description="Cyclin N-terminal" evidence="4">
    <location>
        <begin position="52"/>
        <end position="105"/>
    </location>
</feature>
<evidence type="ECO:0000256" key="2">
    <source>
        <dbReference type="ARBA" id="ARBA00023306"/>
    </source>
</evidence>
<name>A0A8X8Y2F3_SALSN</name>
<evidence type="ECO:0000313" key="6">
    <source>
        <dbReference type="Proteomes" id="UP000298416"/>
    </source>
</evidence>
<dbReference type="PANTHER" id="PTHR10177">
    <property type="entry name" value="CYCLINS"/>
    <property type="match status" value="1"/>
</dbReference>
<dbReference type="EMBL" id="PNBA02000006">
    <property type="protein sequence ID" value="KAG6421921.1"/>
    <property type="molecule type" value="Genomic_DNA"/>
</dbReference>
<evidence type="ECO:0000256" key="3">
    <source>
        <dbReference type="SAM" id="MobiDB-lite"/>
    </source>
</evidence>
<reference evidence="5" key="1">
    <citation type="submission" date="2018-01" db="EMBL/GenBank/DDBJ databases">
        <authorList>
            <person name="Mao J.F."/>
        </authorList>
    </citation>
    <scope>NUCLEOTIDE SEQUENCE</scope>
    <source>
        <strain evidence="5">Huo1</strain>
        <tissue evidence="5">Leaf</tissue>
    </source>
</reference>
<evidence type="ECO:0000313" key="5">
    <source>
        <dbReference type="EMBL" id="KAG6421921.1"/>
    </source>
</evidence>
<comment type="caution">
    <text evidence="5">The sequence shown here is derived from an EMBL/GenBank/DDBJ whole genome shotgun (WGS) entry which is preliminary data.</text>
</comment>
<protein>
    <recommendedName>
        <fullName evidence="4">Cyclin N-terminal domain-containing protein</fullName>
    </recommendedName>
</protein>
<evidence type="ECO:0000256" key="1">
    <source>
        <dbReference type="ARBA" id="ARBA00022618"/>
    </source>
</evidence>
<keyword evidence="1" id="KW-0132">Cell division</keyword>
<dbReference type="GO" id="GO:0051301">
    <property type="term" value="P:cell division"/>
    <property type="evidence" value="ECO:0007669"/>
    <property type="project" value="UniProtKB-KW"/>
</dbReference>
<dbReference type="InterPro" id="IPR036915">
    <property type="entry name" value="Cyclin-like_sf"/>
</dbReference>
<feature type="region of interest" description="Disordered" evidence="3">
    <location>
        <begin position="195"/>
        <end position="219"/>
    </location>
</feature>
<evidence type="ECO:0000259" key="4">
    <source>
        <dbReference type="Pfam" id="PF00134"/>
    </source>
</evidence>
<dbReference type="Gene3D" id="1.10.472.10">
    <property type="entry name" value="Cyclin-like"/>
    <property type="match status" value="2"/>
</dbReference>
<dbReference type="InterPro" id="IPR006671">
    <property type="entry name" value="Cyclin_N"/>
</dbReference>
<gene>
    <name evidence="5" type="ORF">SASPL_118481</name>
</gene>
<dbReference type="SUPFAM" id="SSF47954">
    <property type="entry name" value="Cyclin-like"/>
    <property type="match status" value="1"/>
</dbReference>
<proteinExistence type="predicted"/>